<sequence>MREVTASRVVDATPAELSEWLDPPTIVRAEGSFDVESVENRDDAVVVVASGPGMALPLRFEDRDGAIYYTQAGEQGPFSAMETWIELEDADADSGTRVTVRSSASLAAPLPFGDRIAAWKRGGEVTRLLEAVEDAFD</sequence>
<dbReference type="GeneID" id="63186169"/>
<dbReference type="AlphaFoldDB" id="A0A8A2VHT2"/>
<gene>
    <name evidence="1" type="ORF">J0X25_02650</name>
</gene>
<evidence type="ECO:0000313" key="2">
    <source>
        <dbReference type="Proteomes" id="UP000663203"/>
    </source>
</evidence>
<dbReference type="KEGG" id="hakz:J0X25_02650"/>
<proteinExistence type="predicted"/>
<dbReference type="RefSeq" id="WP_207289487.1">
    <property type="nucleotide sequence ID" value="NZ_CP071462.1"/>
</dbReference>
<reference evidence="1 2" key="1">
    <citation type="submission" date="2021-03" db="EMBL/GenBank/DDBJ databases">
        <title>Haloterrigena longa sp. nov. and Haloterrigena limicola sp. nov., extremely halophilic archaea isolated from a salt lake.</title>
        <authorList>
            <person name="Henglin C."/>
        </authorList>
    </citation>
    <scope>NUCLEOTIDE SEQUENCE [LARGE SCALE GENOMIC DNA]</scope>
    <source>
        <strain evidence="1 2">KZCA68</strain>
    </source>
</reference>
<name>A0A8A2VHT2_9EURY</name>
<evidence type="ECO:0000313" key="1">
    <source>
        <dbReference type="EMBL" id="QSW99882.1"/>
    </source>
</evidence>
<accession>A0A8A2VHT2</accession>
<dbReference type="SUPFAM" id="SSF55961">
    <property type="entry name" value="Bet v1-like"/>
    <property type="match status" value="1"/>
</dbReference>
<dbReference type="Proteomes" id="UP000663203">
    <property type="component" value="Chromosome"/>
</dbReference>
<protein>
    <submittedName>
        <fullName evidence="1">SRPBCC family protein</fullName>
    </submittedName>
</protein>
<organism evidence="1 2">
    <name type="scientific">Haloterrigena alkaliphila</name>
    <dbReference type="NCBI Taxonomy" id="2816475"/>
    <lineage>
        <taxon>Archaea</taxon>
        <taxon>Methanobacteriati</taxon>
        <taxon>Methanobacteriota</taxon>
        <taxon>Stenosarchaea group</taxon>
        <taxon>Halobacteria</taxon>
        <taxon>Halobacteriales</taxon>
        <taxon>Natrialbaceae</taxon>
        <taxon>Haloterrigena</taxon>
    </lineage>
</organism>
<keyword evidence="2" id="KW-1185">Reference proteome</keyword>
<dbReference type="EMBL" id="CP071462">
    <property type="protein sequence ID" value="QSW99882.1"/>
    <property type="molecule type" value="Genomic_DNA"/>
</dbReference>